<keyword evidence="4 9" id="KW-0808">Transferase</keyword>
<keyword evidence="9" id="KW-1003">Cell membrane</keyword>
<keyword evidence="9" id="KW-0472">Membrane</keyword>
<dbReference type="EMBL" id="VUNS01000002">
    <property type="protein sequence ID" value="MST96059.1"/>
    <property type="molecule type" value="Genomic_DNA"/>
</dbReference>
<comment type="function">
    <text evidence="9">Involved in lipopolysaccharide (LPS) biosynthesis. Catalyzes the transfer of 3-deoxy-D-manno-octulosonate (Kdo) residue(s) from CMP-Kdo to lipid IV(A), the tetraacyldisaccharide-1,4'-bisphosphate precursor of lipid A.</text>
</comment>
<protein>
    <recommendedName>
        <fullName evidence="3 9">3-deoxy-D-manno-octulosonic acid transferase</fullName>
        <shortName evidence="9">Kdo transferase</shortName>
        <ecNumber evidence="2 9">2.4.99.12</ecNumber>
    </recommendedName>
    <alternativeName>
        <fullName evidence="5 9">Lipid IV(A) 3-deoxy-D-manno-octulosonic acid transferase</fullName>
    </alternativeName>
</protein>
<organism evidence="11 12">
    <name type="scientific">Victivallis lenta</name>
    <dbReference type="NCBI Taxonomy" id="2606640"/>
    <lineage>
        <taxon>Bacteria</taxon>
        <taxon>Pseudomonadati</taxon>
        <taxon>Lentisphaerota</taxon>
        <taxon>Lentisphaeria</taxon>
        <taxon>Victivallales</taxon>
        <taxon>Victivallaceae</taxon>
        <taxon>Victivallis</taxon>
    </lineage>
</organism>
<sequence length="431" mass="48240">MFRLIYNLFMPVGFLFYVPGLYLKYRHRPGWKNTFMERFGCFTPERVKELEAFHGAVWVHAVSVGEAVVALSLLRAWQAKHPERKFILSTTTTTGQELVRNQAPANTAVIFCPIDFLWMVRRALSVLKPSMLVIFETEIWPNLVAETRKRGIPVTLVNGRMSDHSVKGYRKIRCFFGPLLKMFNLISVQTEADAERYLSVSPEANVVVSGNLKFDQKAPGELPDAGYSACFGPGKHLVLLAASTHPGEEELVTETYLRLRKEIPNLKLVLVPRHVERAADIVEMLKRLGVRFSRRSSGGEAAEPADVLLADTTGEMLKLMNGADLVIMGKSLAGHDEGHNLIEPALLSKPIVTGHVLRNFRFILKVLLQENAVATVTGDGELYEQLRKLLTDEKMRVELGKRAGQVIRRHAGAADRTIAALENLLENPSKH</sequence>
<keyword evidence="12" id="KW-1185">Reference proteome</keyword>
<evidence type="ECO:0000256" key="1">
    <source>
        <dbReference type="ARBA" id="ARBA00004713"/>
    </source>
</evidence>
<evidence type="ECO:0000256" key="5">
    <source>
        <dbReference type="ARBA" id="ARBA00031445"/>
    </source>
</evidence>
<dbReference type="EC" id="2.4.99.12" evidence="2 9"/>
<dbReference type="Gene3D" id="3.40.50.2000">
    <property type="entry name" value="Glycogen Phosphorylase B"/>
    <property type="match status" value="1"/>
</dbReference>
<dbReference type="InterPro" id="IPR038107">
    <property type="entry name" value="Glycos_transf_N_sf"/>
</dbReference>
<feature type="site" description="Transition state stabilizer" evidence="8">
    <location>
        <position position="213"/>
    </location>
</feature>
<dbReference type="GO" id="GO:0043842">
    <property type="term" value="F:Kdo transferase activity"/>
    <property type="evidence" value="ECO:0007669"/>
    <property type="project" value="UniProtKB-EC"/>
</dbReference>
<evidence type="ECO:0000256" key="7">
    <source>
        <dbReference type="PIRSR" id="PIRSR639901-1"/>
    </source>
</evidence>
<evidence type="ECO:0000256" key="9">
    <source>
        <dbReference type="RuleBase" id="RU365103"/>
    </source>
</evidence>
<dbReference type="GO" id="GO:0009244">
    <property type="term" value="P:lipopolysaccharide core region biosynthetic process"/>
    <property type="evidence" value="ECO:0007669"/>
    <property type="project" value="UniProtKB-UniRule"/>
</dbReference>
<evidence type="ECO:0000256" key="4">
    <source>
        <dbReference type="ARBA" id="ARBA00022679"/>
    </source>
</evidence>
<evidence type="ECO:0000256" key="6">
    <source>
        <dbReference type="ARBA" id="ARBA00049183"/>
    </source>
</evidence>
<comment type="catalytic activity">
    <reaction evidence="6 9">
        <text>lipid IVA (E. coli) + CMP-3-deoxy-beta-D-manno-octulosonate = alpha-Kdo-(2-&gt;6)-lipid IVA (E. coli) + CMP + H(+)</text>
        <dbReference type="Rhea" id="RHEA:28066"/>
        <dbReference type="ChEBI" id="CHEBI:15378"/>
        <dbReference type="ChEBI" id="CHEBI:58603"/>
        <dbReference type="ChEBI" id="CHEBI:60364"/>
        <dbReference type="ChEBI" id="CHEBI:60377"/>
        <dbReference type="ChEBI" id="CHEBI:85987"/>
        <dbReference type="EC" id="2.4.99.12"/>
    </reaction>
</comment>
<comment type="subcellular location">
    <subcellularLocation>
        <location evidence="9">Cell membrane</location>
    </subcellularLocation>
</comment>
<keyword evidence="9" id="KW-0448">Lipopolysaccharide biosynthesis</keyword>
<evidence type="ECO:0000256" key="3">
    <source>
        <dbReference type="ARBA" id="ARBA00019077"/>
    </source>
</evidence>
<dbReference type="Pfam" id="PF04413">
    <property type="entry name" value="Glycos_transf_N"/>
    <property type="match status" value="1"/>
</dbReference>
<evidence type="ECO:0000259" key="10">
    <source>
        <dbReference type="Pfam" id="PF04413"/>
    </source>
</evidence>
<name>A0A844G0K8_9BACT</name>
<evidence type="ECO:0000313" key="12">
    <source>
        <dbReference type="Proteomes" id="UP000435649"/>
    </source>
</evidence>
<evidence type="ECO:0000313" key="11">
    <source>
        <dbReference type="EMBL" id="MST96059.1"/>
    </source>
</evidence>
<dbReference type="SUPFAM" id="SSF53756">
    <property type="entry name" value="UDP-Glycosyltransferase/glycogen phosphorylase"/>
    <property type="match status" value="1"/>
</dbReference>
<reference evidence="11 12" key="1">
    <citation type="submission" date="2019-08" db="EMBL/GenBank/DDBJ databases">
        <title>In-depth cultivation of the pig gut microbiome towards novel bacterial diversity and tailored functional studies.</title>
        <authorList>
            <person name="Wylensek D."/>
            <person name="Hitch T.C.A."/>
            <person name="Clavel T."/>
        </authorList>
    </citation>
    <scope>NUCLEOTIDE SEQUENCE [LARGE SCALE GENOMIC DNA]</scope>
    <source>
        <strain evidence="11 12">BBE-744-WT-12</strain>
    </source>
</reference>
<dbReference type="PANTHER" id="PTHR42755:SF1">
    <property type="entry name" value="3-DEOXY-D-MANNO-OCTULOSONIC ACID TRANSFERASE, MITOCHONDRIAL-RELATED"/>
    <property type="match status" value="1"/>
</dbReference>
<dbReference type="GO" id="GO:0005886">
    <property type="term" value="C:plasma membrane"/>
    <property type="evidence" value="ECO:0007669"/>
    <property type="project" value="UniProtKB-SubCell"/>
</dbReference>
<dbReference type="PANTHER" id="PTHR42755">
    <property type="entry name" value="3-DEOXY-MANNO-OCTULOSONATE CYTIDYLYLTRANSFERASE"/>
    <property type="match status" value="1"/>
</dbReference>
<dbReference type="InterPro" id="IPR039901">
    <property type="entry name" value="Kdotransferase"/>
</dbReference>
<feature type="active site" description="Proton acceptor" evidence="7">
    <location>
        <position position="66"/>
    </location>
</feature>
<feature type="domain" description="3-deoxy-D-manno-octulosonic-acid transferase N-terminal" evidence="10">
    <location>
        <begin position="35"/>
        <end position="216"/>
    </location>
</feature>
<dbReference type="AlphaFoldDB" id="A0A844G0K8"/>
<proteinExistence type="inferred from homology"/>
<dbReference type="Gene3D" id="3.40.50.11720">
    <property type="entry name" value="3-Deoxy-D-manno-octulosonic-acid transferase, N-terminal domain"/>
    <property type="match status" value="1"/>
</dbReference>
<accession>A0A844G0K8</accession>
<feature type="site" description="Transition state stabilizer" evidence="8">
    <location>
        <position position="136"/>
    </location>
</feature>
<evidence type="ECO:0000256" key="2">
    <source>
        <dbReference type="ARBA" id="ARBA00012621"/>
    </source>
</evidence>
<comment type="similarity">
    <text evidence="9">Belongs to the glycosyltransferase group 1 family.</text>
</comment>
<evidence type="ECO:0000256" key="8">
    <source>
        <dbReference type="PIRSR" id="PIRSR639901-2"/>
    </source>
</evidence>
<dbReference type="Proteomes" id="UP000435649">
    <property type="component" value="Unassembled WGS sequence"/>
</dbReference>
<dbReference type="RefSeq" id="WP_106054826.1">
    <property type="nucleotide sequence ID" value="NZ_CALXOB010000031.1"/>
</dbReference>
<comment type="pathway">
    <text evidence="1 9">Bacterial outer membrane biogenesis; LPS core biosynthesis.</text>
</comment>
<dbReference type="UniPathway" id="UPA00958"/>
<dbReference type="InterPro" id="IPR007507">
    <property type="entry name" value="Glycos_transf_N"/>
</dbReference>
<comment type="caution">
    <text evidence="11">The sequence shown here is derived from an EMBL/GenBank/DDBJ whole genome shotgun (WGS) entry which is preliminary data.</text>
</comment>
<dbReference type="GO" id="GO:0009245">
    <property type="term" value="P:lipid A biosynthetic process"/>
    <property type="evidence" value="ECO:0007669"/>
    <property type="project" value="TreeGrafter"/>
</dbReference>
<gene>
    <name evidence="11" type="ORF">FYJ85_03240</name>
</gene>